<dbReference type="Proteomes" id="UP000001662">
    <property type="component" value="Chromosome"/>
</dbReference>
<keyword evidence="2" id="KW-1185">Reference proteome</keyword>
<sequence length="97" mass="11438">MTLLEEVKNYLDITWETTEAENLKLTGMIERGKINISGKVGECDFDSETQEKSLLLMHVMYERSSALNEFWSNYRGEIMSLRLRKRVLNYEAEKQQI</sequence>
<dbReference type="HOGENOM" id="CLU_175303_0_1_9"/>
<protein>
    <submittedName>
        <fullName evidence="1">Uncharacterized protein</fullName>
    </submittedName>
</protein>
<reference evidence="1" key="1">
    <citation type="submission" date="2010-07" db="EMBL/GenBank/DDBJ databases">
        <title>Complete sequence of Clostridium saccharolyticum WM1.</title>
        <authorList>
            <consortium name="US DOE Joint Genome Institute"/>
            <person name="Lucas S."/>
            <person name="Copeland A."/>
            <person name="Lapidus A."/>
            <person name="Cheng J.-F."/>
            <person name="Bruce D."/>
            <person name="Goodwin L."/>
            <person name="Pitluck S."/>
            <person name="Chertkov O."/>
            <person name="Detter J.C."/>
            <person name="Han C."/>
            <person name="Tapia R."/>
            <person name="Land M."/>
            <person name="Hauser L."/>
            <person name="Chang Y.-J."/>
            <person name="Jeffries C."/>
            <person name="Kyrpides N."/>
            <person name="Ivanova N."/>
            <person name="Mikhailova N."/>
            <person name="Mouttaki H."/>
            <person name="Lin L."/>
            <person name="Zhou J."/>
            <person name="Hemme C.L."/>
            <person name="Woyke T."/>
        </authorList>
    </citation>
    <scope>NUCLEOTIDE SEQUENCE [LARGE SCALE GENOMIC DNA]</scope>
    <source>
        <strain evidence="1">WM1</strain>
    </source>
</reference>
<dbReference type="EMBL" id="CP002109">
    <property type="protein sequence ID" value="ADL03370.1"/>
    <property type="molecule type" value="Genomic_DNA"/>
</dbReference>
<dbReference type="AlphaFoldDB" id="D9R5G4"/>
<evidence type="ECO:0000313" key="1">
    <source>
        <dbReference type="EMBL" id="ADL03370.1"/>
    </source>
</evidence>
<accession>D9R5G4</accession>
<evidence type="ECO:0000313" key="2">
    <source>
        <dbReference type="Proteomes" id="UP000001662"/>
    </source>
</evidence>
<organism evidence="1 2">
    <name type="scientific">Lacrimispora saccharolytica (strain ATCC 35040 / DSM 2544 / NRCC 2533 / WM1)</name>
    <name type="common">Clostridium saccharolyticum</name>
    <dbReference type="NCBI Taxonomy" id="610130"/>
    <lineage>
        <taxon>Bacteria</taxon>
        <taxon>Bacillati</taxon>
        <taxon>Bacillota</taxon>
        <taxon>Clostridia</taxon>
        <taxon>Lachnospirales</taxon>
        <taxon>Lachnospiraceae</taxon>
        <taxon>Lacrimispora</taxon>
    </lineage>
</organism>
<name>D9R5G4_LACSW</name>
<dbReference type="KEGG" id="csh:Closa_0745"/>
<dbReference type="PaxDb" id="610130-Closa_0745"/>
<dbReference type="STRING" id="610130.Closa_0745"/>
<gene>
    <name evidence="1" type="ordered locus">Closa_0745</name>
</gene>
<dbReference type="RefSeq" id="WP_013271465.1">
    <property type="nucleotide sequence ID" value="NC_014376.1"/>
</dbReference>
<proteinExistence type="predicted"/>
<dbReference type="OrthoDB" id="2362564at2"/>